<keyword evidence="1" id="KW-0560">Oxidoreductase</keyword>
<evidence type="ECO:0000313" key="2">
    <source>
        <dbReference type="EMBL" id="KAG2189622.1"/>
    </source>
</evidence>
<evidence type="ECO:0000256" key="1">
    <source>
        <dbReference type="ARBA" id="ARBA00023002"/>
    </source>
</evidence>
<organism evidence="2 3">
    <name type="scientific">Mucor plumbeus</name>
    <dbReference type="NCBI Taxonomy" id="97098"/>
    <lineage>
        <taxon>Eukaryota</taxon>
        <taxon>Fungi</taxon>
        <taxon>Fungi incertae sedis</taxon>
        <taxon>Mucoromycota</taxon>
        <taxon>Mucoromycotina</taxon>
        <taxon>Mucoromycetes</taxon>
        <taxon>Mucorales</taxon>
        <taxon>Mucorineae</taxon>
        <taxon>Mucoraceae</taxon>
        <taxon>Mucor</taxon>
    </lineage>
</organism>
<sequence>MLLLPMLEKPAPSCVVNVSSIAHRVPFKELNLETISDPSKYNKYVHYGKSKICNLLLIREWNKRLENKGVNSVRANSNHHGGFKTNLYRHFSSIMSAIVNKFLITLEDGSLT</sequence>
<name>A0A8H7UPT0_9FUNG</name>
<dbReference type="SUPFAM" id="SSF51735">
    <property type="entry name" value="NAD(P)-binding Rossmann-fold domains"/>
    <property type="match status" value="1"/>
</dbReference>
<dbReference type="AlphaFoldDB" id="A0A8H7UPT0"/>
<dbReference type="EMBL" id="JAEPRC010001344">
    <property type="protein sequence ID" value="KAG2189622.1"/>
    <property type="molecule type" value="Genomic_DNA"/>
</dbReference>
<protein>
    <submittedName>
        <fullName evidence="2">Uncharacterized protein</fullName>
    </submittedName>
</protein>
<keyword evidence="3" id="KW-1185">Reference proteome</keyword>
<accession>A0A8H7UPT0</accession>
<dbReference type="OrthoDB" id="191139at2759"/>
<dbReference type="Gene3D" id="3.40.50.720">
    <property type="entry name" value="NAD(P)-binding Rossmann-like Domain"/>
    <property type="match status" value="1"/>
</dbReference>
<comment type="caution">
    <text evidence="2">The sequence shown here is derived from an EMBL/GenBank/DDBJ whole genome shotgun (WGS) entry which is preliminary data.</text>
</comment>
<dbReference type="GO" id="GO:0016491">
    <property type="term" value="F:oxidoreductase activity"/>
    <property type="evidence" value="ECO:0007669"/>
    <property type="project" value="UniProtKB-KW"/>
</dbReference>
<dbReference type="Proteomes" id="UP000650833">
    <property type="component" value="Unassembled WGS sequence"/>
</dbReference>
<gene>
    <name evidence="2" type="ORF">INT46_005824</name>
</gene>
<proteinExistence type="predicted"/>
<dbReference type="PANTHER" id="PTHR43157:SF31">
    <property type="entry name" value="PHOSPHATIDYLINOSITOL-GLYCAN BIOSYNTHESIS CLASS F PROTEIN"/>
    <property type="match status" value="1"/>
</dbReference>
<dbReference type="PANTHER" id="PTHR43157">
    <property type="entry name" value="PHOSPHATIDYLINOSITOL-GLYCAN BIOSYNTHESIS CLASS F PROTEIN-RELATED"/>
    <property type="match status" value="1"/>
</dbReference>
<evidence type="ECO:0000313" key="3">
    <source>
        <dbReference type="Proteomes" id="UP000650833"/>
    </source>
</evidence>
<reference evidence="2" key="1">
    <citation type="submission" date="2020-12" db="EMBL/GenBank/DDBJ databases">
        <title>Metabolic potential, ecology and presence of endohyphal bacteria is reflected in genomic diversity of Mucoromycotina.</title>
        <authorList>
            <person name="Muszewska A."/>
            <person name="Okrasinska A."/>
            <person name="Steczkiewicz K."/>
            <person name="Drgas O."/>
            <person name="Orlowska M."/>
            <person name="Perlinska-Lenart U."/>
            <person name="Aleksandrzak-Piekarczyk T."/>
            <person name="Szatraj K."/>
            <person name="Zielenkiewicz U."/>
            <person name="Pilsyk S."/>
            <person name="Malc E."/>
            <person name="Mieczkowski P."/>
            <person name="Kruszewska J.S."/>
            <person name="Biernat P."/>
            <person name="Pawlowska J."/>
        </authorList>
    </citation>
    <scope>NUCLEOTIDE SEQUENCE</scope>
    <source>
        <strain evidence="2">CBS 226.32</strain>
    </source>
</reference>
<dbReference type="InterPro" id="IPR036291">
    <property type="entry name" value="NAD(P)-bd_dom_sf"/>
</dbReference>